<dbReference type="InterPro" id="IPR013216">
    <property type="entry name" value="Methyltransf_11"/>
</dbReference>
<dbReference type="Proteomes" id="UP001221519">
    <property type="component" value="Chromosome"/>
</dbReference>
<dbReference type="Pfam" id="PF08241">
    <property type="entry name" value="Methyltransf_11"/>
    <property type="match status" value="1"/>
</dbReference>
<dbReference type="GO" id="GO:0032259">
    <property type="term" value="P:methylation"/>
    <property type="evidence" value="ECO:0007669"/>
    <property type="project" value="UniProtKB-KW"/>
</dbReference>
<evidence type="ECO:0000313" key="3">
    <source>
        <dbReference type="EMBL" id="WDI02231.1"/>
    </source>
</evidence>
<evidence type="ECO:0000313" key="5">
    <source>
        <dbReference type="Proteomes" id="UP001221519"/>
    </source>
</evidence>
<dbReference type="Gene3D" id="3.40.50.150">
    <property type="entry name" value="Vaccinia Virus protein VP39"/>
    <property type="match status" value="1"/>
</dbReference>
<dbReference type="PANTHER" id="PTHR42912">
    <property type="entry name" value="METHYLTRANSFERASE"/>
    <property type="match status" value="1"/>
</dbReference>
<protein>
    <submittedName>
        <fullName evidence="2">Class I SAM-dependent methyltransferase</fullName>
    </submittedName>
</protein>
<proteinExistence type="predicted"/>
<keyword evidence="2" id="KW-0808">Transferase</keyword>
<evidence type="ECO:0000313" key="4">
    <source>
        <dbReference type="Proteomes" id="UP001220962"/>
    </source>
</evidence>
<keyword evidence="2" id="KW-0489">Methyltransferase</keyword>
<dbReference type="AlphaFoldDB" id="A0AAX3N1E2"/>
<feature type="domain" description="Methyltransferase type 11" evidence="1">
    <location>
        <begin position="59"/>
        <end position="160"/>
    </location>
</feature>
<dbReference type="SUPFAM" id="SSF53335">
    <property type="entry name" value="S-adenosyl-L-methionine-dependent methyltransferases"/>
    <property type="match status" value="1"/>
</dbReference>
<sequence>MTLDSRYVRRDDDRMDTVLVPLHPAWWSRPYEYAWARQFAHAEETVLDAASGIPHPFKFWLVDRVHKVYACDLDPRILSNEAIRSAVADDFGIQISRILPERYIENVERAQADLAALPYPDEQFDTVFCISVLEHLDHPTRLKSLKEFARVLRPDGRLVLTVDVPEIEPEQLTTLLSEAGLMIVGPLSTERPDDAIFTTMYGSAIYCFRALIKKRHKGDL</sequence>
<gene>
    <name evidence="2" type="ORF">PUW23_24065</name>
    <name evidence="3" type="ORF">PUW25_24055</name>
</gene>
<keyword evidence="5" id="KW-1185">Reference proteome</keyword>
<dbReference type="EMBL" id="CP118108">
    <property type="protein sequence ID" value="WDI02231.1"/>
    <property type="molecule type" value="Genomic_DNA"/>
</dbReference>
<organism evidence="2 4">
    <name type="scientific">Paenibacillus urinalis</name>
    <dbReference type="NCBI Taxonomy" id="521520"/>
    <lineage>
        <taxon>Bacteria</taxon>
        <taxon>Bacillati</taxon>
        <taxon>Bacillota</taxon>
        <taxon>Bacilli</taxon>
        <taxon>Bacillales</taxon>
        <taxon>Paenibacillaceae</taxon>
        <taxon>Paenibacillus</taxon>
    </lineage>
</organism>
<dbReference type="InterPro" id="IPR050508">
    <property type="entry name" value="Methyltransf_Superfamily"/>
</dbReference>
<evidence type="ECO:0000313" key="2">
    <source>
        <dbReference type="EMBL" id="WDH82484.1"/>
    </source>
</evidence>
<dbReference type="InterPro" id="IPR029063">
    <property type="entry name" value="SAM-dependent_MTases_sf"/>
</dbReference>
<dbReference type="RefSeq" id="WP_047911268.1">
    <property type="nucleotide sequence ID" value="NZ_CP118101.1"/>
</dbReference>
<dbReference type="EMBL" id="CP118101">
    <property type="protein sequence ID" value="WDH82484.1"/>
    <property type="molecule type" value="Genomic_DNA"/>
</dbReference>
<accession>A0AAX3N1E2</accession>
<name>A0AAX3N1E2_9BACL</name>
<dbReference type="GO" id="GO:0008757">
    <property type="term" value="F:S-adenosylmethionine-dependent methyltransferase activity"/>
    <property type="evidence" value="ECO:0007669"/>
    <property type="project" value="InterPro"/>
</dbReference>
<evidence type="ECO:0000259" key="1">
    <source>
        <dbReference type="Pfam" id="PF08241"/>
    </source>
</evidence>
<reference evidence="2 5" key="1">
    <citation type="submission" date="2023-02" db="EMBL/GenBank/DDBJ databases">
        <title>Pathogen: clinical or host-associated sample.</title>
        <authorList>
            <person name="Hergert J."/>
            <person name="Casey R."/>
            <person name="Wagner J."/>
            <person name="Young E.L."/>
            <person name="Oakeson K.F."/>
        </authorList>
    </citation>
    <scope>NUCLEOTIDE SEQUENCE</scope>
    <source>
        <strain evidence="3 5">2022CK-00829</strain>
        <strain evidence="2">2022CK-00830</strain>
    </source>
</reference>
<dbReference type="Proteomes" id="UP001220962">
    <property type="component" value="Chromosome"/>
</dbReference>
<dbReference type="CDD" id="cd02440">
    <property type="entry name" value="AdoMet_MTases"/>
    <property type="match status" value="1"/>
</dbReference>